<dbReference type="SMART" id="SM00507">
    <property type="entry name" value="HNHc"/>
    <property type="match status" value="1"/>
</dbReference>
<keyword evidence="2" id="KW-0540">Nuclease</keyword>
<dbReference type="Proteomes" id="UP001215143">
    <property type="component" value="Chromosome"/>
</dbReference>
<keyword evidence="2" id="KW-0255">Endonuclease</keyword>
<dbReference type="Pfam" id="PF01844">
    <property type="entry name" value="HNH"/>
    <property type="match status" value="1"/>
</dbReference>
<reference evidence="2 3" key="1">
    <citation type="submission" date="2023-02" db="EMBL/GenBank/DDBJ databases">
        <authorList>
            <person name="Liu G."/>
        </authorList>
    </citation>
    <scope>NUCLEOTIDE SEQUENCE [LARGE SCALE GENOMIC DNA]</scope>
    <source>
        <strain evidence="2 3">DSM 23008</strain>
    </source>
</reference>
<dbReference type="RefSeq" id="WP_274273363.1">
    <property type="nucleotide sequence ID" value="NZ_CP117834.1"/>
</dbReference>
<proteinExistence type="predicted"/>
<name>A0ABY7W992_9BACI</name>
<evidence type="ECO:0000313" key="2">
    <source>
        <dbReference type="EMBL" id="WDF05497.1"/>
    </source>
</evidence>
<organism evidence="2 3">
    <name type="scientific">Shouchella hunanensis</name>
    <dbReference type="NCBI Taxonomy" id="766894"/>
    <lineage>
        <taxon>Bacteria</taxon>
        <taxon>Bacillati</taxon>
        <taxon>Bacillota</taxon>
        <taxon>Bacilli</taxon>
        <taxon>Bacillales</taxon>
        <taxon>Bacillaceae</taxon>
        <taxon>Shouchella</taxon>
    </lineage>
</organism>
<feature type="domain" description="HNH nuclease" evidence="1">
    <location>
        <begin position="25"/>
        <end position="84"/>
    </location>
</feature>
<dbReference type="GO" id="GO:0004519">
    <property type="term" value="F:endonuclease activity"/>
    <property type="evidence" value="ECO:0007669"/>
    <property type="project" value="UniProtKB-KW"/>
</dbReference>
<evidence type="ECO:0000313" key="3">
    <source>
        <dbReference type="Proteomes" id="UP001215143"/>
    </source>
</evidence>
<protein>
    <submittedName>
        <fullName evidence="2">HNH endonuclease</fullName>
    </submittedName>
</protein>
<keyword evidence="2" id="KW-0378">Hydrolase</keyword>
<dbReference type="InterPro" id="IPR002711">
    <property type="entry name" value="HNH"/>
</dbReference>
<keyword evidence="3" id="KW-1185">Reference proteome</keyword>
<dbReference type="InterPro" id="IPR003615">
    <property type="entry name" value="HNH_nuc"/>
</dbReference>
<dbReference type="Gene3D" id="1.10.30.50">
    <property type="match status" value="1"/>
</dbReference>
<dbReference type="EMBL" id="CP117834">
    <property type="protein sequence ID" value="WDF05497.1"/>
    <property type="molecule type" value="Genomic_DNA"/>
</dbReference>
<sequence length="209" mass="24985">MNVKHPFRSKSPLLNCDKTYKNYRSFKSYLIKDFNNRCGYCDAFDGWSGGPRVYHIDHFAPKSRFPHMENEYENLVYACPFCNLAKGDDWLSDSENISFVADKGYLNPVSDDYNDYFFRDAYGNIHSNTETVQAFYMHKKLKLYLERHRIMWNLTRIWKNKIKIREALEKCKGAERYNELLMHYAELSIEFDEFLEYIIGDIREPEEAI</sequence>
<dbReference type="CDD" id="cd00085">
    <property type="entry name" value="HNHc"/>
    <property type="match status" value="1"/>
</dbReference>
<evidence type="ECO:0000259" key="1">
    <source>
        <dbReference type="SMART" id="SM00507"/>
    </source>
</evidence>
<gene>
    <name evidence="2" type="ORF">PQ477_08660</name>
</gene>
<accession>A0ABY7W992</accession>